<evidence type="ECO:0000256" key="3">
    <source>
        <dbReference type="ARBA" id="ARBA00023002"/>
    </source>
</evidence>
<dbReference type="GO" id="GO:0008942">
    <property type="term" value="F:nitrite reductase [NAD(P)H] activity"/>
    <property type="evidence" value="ECO:0007669"/>
    <property type="project" value="InterPro"/>
</dbReference>
<dbReference type="Proteomes" id="UP000526003">
    <property type="component" value="Unassembled WGS sequence"/>
</dbReference>
<dbReference type="PROSITE" id="PS51300">
    <property type="entry name" value="NIRD"/>
    <property type="match status" value="1"/>
</dbReference>
<evidence type="ECO:0000256" key="2">
    <source>
        <dbReference type="ARBA" id="ARBA00022723"/>
    </source>
</evidence>
<organism evidence="8 9">
    <name type="scientific">Pseudomonas kielensis</name>
    <dbReference type="NCBI Taxonomy" id="2762577"/>
    <lineage>
        <taxon>Bacteria</taxon>
        <taxon>Pseudomonadati</taxon>
        <taxon>Pseudomonadota</taxon>
        <taxon>Gammaproteobacteria</taxon>
        <taxon>Pseudomonadales</taxon>
        <taxon>Pseudomonadaceae</taxon>
        <taxon>Pseudomonas</taxon>
    </lineage>
</organism>
<evidence type="ECO:0000259" key="7">
    <source>
        <dbReference type="PROSITE" id="PS51296"/>
    </source>
</evidence>
<dbReference type="NCBIfam" id="TIGR02378">
    <property type="entry name" value="nirD_assim_sml"/>
    <property type="match status" value="1"/>
</dbReference>
<protein>
    <submittedName>
        <fullName evidence="8">Nitrite reductase small subunit NirD</fullName>
    </submittedName>
</protein>
<dbReference type="SUPFAM" id="SSF50022">
    <property type="entry name" value="ISP domain"/>
    <property type="match status" value="1"/>
</dbReference>
<dbReference type="GO" id="GO:0046872">
    <property type="term" value="F:metal ion binding"/>
    <property type="evidence" value="ECO:0007669"/>
    <property type="project" value="UniProtKB-KW"/>
</dbReference>
<keyword evidence="4" id="KW-0408">Iron</keyword>
<gene>
    <name evidence="8" type="primary">nirD</name>
    <name evidence="8" type="ORF">H7995_17275</name>
</gene>
<dbReference type="EMBL" id="JACMYG010000018">
    <property type="protein sequence ID" value="MBC2691545.1"/>
    <property type="molecule type" value="Genomic_DNA"/>
</dbReference>
<dbReference type="InterPro" id="IPR017941">
    <property type="entry name" value="Rieske_2Fe-2S"/>
</dbReference>
<dbReference type="InterPro" id="IPR012748">
    <property type="entry name" value="Rieske-like_NirD"/>
</dbReference>
<dbReference type="InterPro" id="IPR036922">
    <property type="entry name" value="Rieske_2Fe-2S_sf"/>
</dbReference>
<keyword evidence="2" id="KW-0479">Metal-binding</keyword>
<evidence type="ECO:0000256" key="1">
    <source>
        <dbReference type="ARBA" id="ARBA00022714"/>
    </source>
</evidence>
<dbReference type="GO" id="GO:0051537">
    <property type="term" value="F:2 iron, 2 sulfur cluster binding"/>
    <property type="evidence" value="ECO:0007669"/>
    <property type="project" value="UniProtKB-KW"/>
</dbReference>
<keyword evidence="3" id="KW-0560">Oxidoreductase</keyword>
<keyword evidence="5" id="KW-0411">Iron-sulfur</keyword>
<evidence type="ECO:0000313" key="8">
    <source>
        <dbReference type="EMBL" id="MBC2691545.1"/>
    </source>
</evidence>
<accession>A0A7X1GFK1</accession>
<dbReference type="PANTHER" id="PTHR40562:SF1">
    <property type="entry name" value="NITRITE REDUCTASE (NADH) SMALL SUBUNIT"/>
    <property type="match status" value="1"/>
</dbReference>
<dbReference type="InterPro" id="IPR017881">
    <property type="entry name" value="NirD"/>
</dbReference>
<evidence type="ECO:0000313" key="9">
    <source>
        <dbReference type="Proteomes" id="UP000526003"/>
    </source>
</evidence>
<comment type="caution">
    <text evidence="8">The sequence shown here is derived from an EMBL/GenBank/DDBJ whole genome shotgun (WGS) entry which is preliminary data.</text>
</comment>
<dbReference type="CDD" id="cd03529">
    <property type="entry name" value="Rieske_NirD"/>
    <property type="match status" value="1"/>
</dbReference>
<keyword evidence="1" id="KW-0001">2Fe-2S</keyword>
<reference evidence="8 9" key="1">
    <citation type="submission" date="2020-08" db="EMBL/GenBank/DDBJ databases">
        <title>Pseudomonas sp. nov.</title>
        <authorList>
            <person name="Gieschler S."/>
            <person name="Fiedler G."/>
            <person name="Brinks E."/>
            <person name="Boehnlein C."/>
            <person name="Franz C.M.A.P."/>
            <person name="Kabisch J."/>
        </authorList>
    </citation>
    <scope>NUCLEOTIDE SEQUENCE [LARGE SCALE GENOMIC DNA]</scope>
    <source>
        <strain evidence="8 9">MBT-1</strain>
    </source>
</reference>
<evidence type="ECO:0000256" key="4">
    <source>
        <dbReference type="ARBA" id="ARBA00023004"/>
    </source>
</evidence>
<dbReference type="Gene3D" id="2.102.10.10">
    <property type="entry name" value="Rieske [2Fe-2S] iron-sulphur domain"/>
    <property type="match status" value="1"/>
</dbReference>
<name>A0A7X1GFK1_9PSED</name>
<proteinExistence type="predicted"/>
<evidence type="ECO:0000256" key="6">
    <source>
        <dbReference type="ARBA" id="ARBA00023063"/>
    </source>
</evidence>
<keyword evidence="9" id="KW-1185">Reference proteome</keyword>
<dbReference type="PROSITE" id="PS51296">
    <property type="entry name" value="RIESKE"/>
    <property type="match status" value="1"/>
</dbReference>
<dbReference type="Pfam" id="PF13806">
    <property type="entry name" value="Rieske_2"/>
    <property type="match status" value="1"/>
</dbReference>
<evidence type="ECO:0000256" key="5">
    <source>
        <dbReference type="ARBA" id="ARBA00023014"/>
    </source>
</evidence>
<dbReference type="AlphaFoldDB" id="A0A7X1GFK1"/>
<keyword evidence="6" id="KW-0534">Nitrate assimilation</keyword>
<sequence>MNLSNSQRADAHSPRWQSVCSEHDLVCNSGVVVWLDGAQVALFYLPQAEGKTLYAIDNHDPQSGANVIGRGLVGSLKGQLVVASPLYKQHFRLEDGCCLEYPQQRLRVWPVRLNDGQVQVGVANEH</sequence>
<dbReference type="GO" id="GO:0042128">
    <property type="term" value="P:nitrate assimilation"/>
    <property type="evidence" value="ECO:0007669"/>
    <property type="project" value="UniProtKB-KW"/>
</dbReference>
<dbReference type="RefSeq" id="WP_166589453.1">
    <property type="nucleotide sequence ID" value="NZ_CP090311.1"/>
</dbReference>
<dbReference type="PANTHER" id="PTHR40562">
    <property type="match status" value="1"/>
</dbReference>
<feature type="domain" description="Rieske" evidence="7">
    <location>
        <begin position="17"/>
        <end position="120"/>
    </location>
</feature>